<evidence type="ECO:0000256" key="1">
    <source>
        <dbReference type="SAM" id="SignalP"/>
    </source>
</evidence>
<dbReference type="EMBL" id="JH636049">
    <property type="protein sequence ID" value="EID56582.1"/>
    <property type="molecule type" value="Genomic_DNA"/>
</dbReference>
<evidence type="ECO:0008006" key="4">
    <source>
        <dbReference type="Google" id="ProtNLM"/>
    </source>
</evidence>
<evidence type="ECO:0000313" key="2">
    <source>
        <dbReference type="EMBL" id="EID56582.1"/>
    </source>
</evidence>
<dbReference type="RefSeq" id="WP_006240816.1">
    <property type="nucleotide sequence ID" value="NZ_JH636049.1"/>
</dbReference>
<gene>
    <name evidence="2" type="ORF">SacxiDRAFT_4403</name>
</gene>
<accession>I0V8X9</accession>
<feature type="chain" id="PRO_5038544060" description="Secreted protein" evidence="1">
    <location>
        <begin position="26"/>
        <end position="149"/>
    </location>
</feature>
<dbReference type="AlphaFoldDB" id="I0V8X9"/>
<dbReference type="Proteomes" id="UP000004691">
    <property type="component" value="Unassembled WGS sequence"/>
</dbReference>
<reference evidence="2 3" key="1">
    <citation type="submission" date="2012-01" db="EMBL/GenBank/DDBJ databases">
        <title>Improved High-Quality Draft sequence of Saccharomonospora xinjiangensis XJ-54.</title>
        <authorList>
            <consortium name="US DOE Joint Genome Institute"/>
            <person name="Lucas S."/>
            <person name="Han J."/>
            <person name="Lapidus A."/>
            <person name="Cheng J.-F."/>
            <person name="Goodwin L."/>
            <person name="Pitluck S."/>
            <person name="Peters L."/>
            <person name="Mikhailova N."/>
            <person name="Teshima H."/>
            <person name="Detter J.C."/>
            <person name="Han C."/>
            <person name="Tapia R."/>
            <person name="Land M."/>
            <person name="Hauser L."/>
            <person name="Kyrpides N."/>
            <person name="Ivanova N."/>
            <person name="Pagani I."/>
            <person name="Brambilla E.-M."/>
            <person name="Klenk H.-P."/>
            <person name="Woyke T."/>
        </authorList>
    </citation>
    <scope>NUCLEOTIDE SEQUENCE [LARGE SCALE GENOMIC DNA]</scope>
    <source>
        <strain evidence="2 3">XJ-54</strain>
    </source>
</reference>
<evidence type="ECO:0000313" key="3">
    <source>
        <dbReference type="Proteomes" id="UP000004691"/>
    </source>
</evidence>
<dbReference type="HOGENOM" id="CLU_1748337_0_0_11"/>
<proteinExistence type="predicted"/>
<keyword evidence="1" id="KW-0732">Signal</keyword>
<feature type="signal peptide" evidence="1">
    <location>
        <begin position="1"/>
        <end position="25"/>
    </location>
</feature>
<keyword evidence="3" id="KW-1185">Reference proteome</keyword>
<protein>
    <recommendedName>
        <fullName evidence="4">Secreted protein</fullName>
    </recommendedName>
</protein>
<sequence length="149" mass="16025">MLTKTTVRRVLGAAFAAMAFCAASAVTGQVPAAQAGDDGSVIYSSDNAGRAKFVSYGDKLCSWDAKADGRSAVALGKWWDPNSVRLPAYFYWKPVWNTKGAGTQWVCATYDRNGGAYTPEGMMVEYYACTGEYSEQDPEHCGRAGYGVT</sequence>
<name>I0V8X9_9PSEU</name>
<organism evidence="2 3">
    <name type="scientific">Saccharomonospora xinjiangensis XJ-54</name>
    <dbReference type="NCBI Taxonomy" id="882086"/>
    <lineage>
        <taxon>Bacteria</taxon>
        <taxon>Bacillati</taxon>
        <taxon>Actinomycetota</taxon>
        <taxon>Actinomycetes</taxon>
        <taxon>Pseudonocardiales</taxon>
        <taxon>Pseudonocardiaceae</taxon>
        <taxon>Saccharomonospora</taxon>
    </lineage>
</organism>
<dbReference type="STRING" id="882086.SacxiDRAFT_4403"/>